<keyword evidence="2" id="KW-0645">Protease</keyword>
<dbReference type="InterPro" id="IPR038765">
    <property type="entry name" value="Papain-like_cys_pep_sf"/>
</dbReference>
<organism evidence="7 8">
    <name type="scientific">Asbolus verrucosus</name>
    <name type="common">Desert ironclad beetle</name>
    <dbReference type="NCBI Taxonomy" id="1661398"/>
    <lineage>
        <taxon>Eukaryota</taxon>
        <taxon>Metazoa</taxon>
        <taxon>Ecdysozoa</taxon>
        <taxon>Arthropoda</taxon>
        <taxon>Hexapoda</taxon>
        <taxon>Insecta</taxon>
        <taxon>Pterygota</taxon>
        <taxon>Neoptera</taxon>
        <taxon>Endopterygota</taxon>
        <taxon>Coleoptera</taxon>
        <taxon>Polyphaga</taxon>
        <taxon>Cucujiformia</taxon>
        <taxon>Tenebrionidae</taxon>
        <taxon>Pimeliinae</taxon>
        <taxon>Asbolus</taxon>
    </lineage>
</organism>
<evidence type="ECO:0000256" key="4">
    <source>
        <dbReference type="ARBA" id="ARBA00022807"/>
    </source>
</evidence>
<evidence type="ECO:0000256" key="1">
    <source>
        <dbReference type="ARBA" id="ARBA00008455"/>
    </source>
</evidence>
<sequence length="342" mass="39452">LFQENNTDINQLWEEFKVVFVKFCVSPKLEKILFHFMIASGLIKIKQRYNKTYYGYHDTRRRLAWESNLEKIRRHNEEADKGLHSYYIKDNHLTDMTTQNYLQKMAKLTKSRHRKVDPEIVGDIFEYLHHIPSEVSWIERGFITPTYNQKDCGSCYAFSIAGVLQAQIFKQTDKLVPLSEQQIVDCSVPMGNYGCGGGSLRNTLRYLDKAGGLMTYSDYPYMARQQKCRFDKNRAMVNLTSWAILPARDERALEIAVAKIGPIAASINASPHTFQLYHSGIYDDVACSSNVVNHAMLIVGYTKNAWILKNWWGSHWGEKGYMKLRRGKNRCGIANYAAYALV</sequence>
<dbReference type="EMBL" id="QDEB01100672">
    <property type="protein sequence ID" value="RZC32022.1"/>
    <property type="molecule type" value="Genomic_DNA"/>
</dbReference>
<dbReference type="Pfam" id="PF00112">
    <property type="entry name" value="Peptidase_C1"/>
    <property type="match status" value="1"/>
</dbReference>
<evidence type="ECO:0000256" key="3">
    <source>
        <dbReference type="ARBA" id="ARBA00022801"/>
    </source>
</evidence>
<dbReference type="InterPro" id="IPR039417">
    <property type="entry name" value="Peptidase_C1A_papain-like"/>
</dbReference>
<evidence type="ECO:0000313" key="7">
    <source>
        <dbReference type="EMBL" id="RZC32022.1"/>
    </source>
</evidence>
<comment type="caution">
    <text evidence="7">The sequence shown here is derived from an EMBL/GenBank/DDBJ whole genome shotgun (WGS) entry which is preliminary data.</text>
</comment>
<proteinExistence type="inferred from homology"/>
<accession>A0A482VGP0</accession>
<evidence type="ECO:0000259" key="5">
    <source>
        <dbReference type="SMART" id="SM00645"/>
    </source>
</evidence>
<dbReference type="OrthoDB" id="190265at2759"/>
<feature type="non-terminal residue" evidence="7">
    <location>
        <position position="1"/>
    </location>
</feature>
<keyword evidence="8" id="KW-1185">Reference proteome</keyword>
<keyword evidence="3" id="KW-0378">Hydrolase</keyword>
<protein>
    <submittedName>
        <fullName evidence="7">Cathepsin L1</fullName>
    </submittedName>
</protein>
<dbReference type="Pfam" id="PF08246">
    <property type="entry name" value="Inhibitor_I29"/>
    <property type="match status" value="1"/>
</dbReference>
<dbReference type="InterPro" id="IPR000668">
    <property type="entry name" value="Peptidase_C1A_C"/>
</dbReference>
<dbReference type="Gene3D" id="3.90.70.10">
    <property type="entry name" value="Cysteine proteinases"/>
    <property type="match status" value="1"/>
</dbReference>
<dbReference type="SMART" id="SM00848">
    <property type="entry name" value="Inhibitor_I29"/>
    <property type="match status" value="1"/>
</dbReference>
<dbReference type="SUPFAM" id="SSF54001">
    <property type="entry name" value="Cysteine proteinases"/>
    <property type="match status" value="1"/>
</dbReference>
<dbReference type="InterPro" id="IPR013201">
    <property type="entry name" value="Prot_inhib_I29"/>
</dbReference>
<dbReference type="STRING" id="1661398.A0A482VGP0"/>
<dbReference type="FunFam" id="3.90.70.10:FF:000006">
    <property type="entry name" value="Cathepsin S"/>
    <property type="match status" value="1"/>
</dbReference>
<dbReference type="Proteomes" id="UP000292052">
    <property type="component" value="Unassembled WGS sequence"/>
</dbReference>
<feature type="non-terminal residue" evidence="7">
    <location>
        <position position="342"/>
    </location>
</feature>
<evidence type="ECO:0000259" key="6">
    <source>
        <dbReference type="SMART" id="SM00848"/>
    </source>
</evidence>
<dbReference type="AlphaFoldDB" id="A0A482VGP0"/>
<reference evidence="7 8" key="1">
    <citation type="submission" date="2017-03" db="EMBL/GenBank/DDBJ databases">
        <title>Genome of the blue death feigning beetle - Asbolus verrucosus.</title>
        <authorList>
            <person name="Rider S.D."/>
        </authorList>
    </citation>
    <scope>NUCLEOTIDE SEQUENCE [LARGE SCALE GENOMIC DNA]</scope>
    <source>
        <strain evidence="7">Butters</strain>
        <tissue evidence="7">Head and leg muscle</tissue>
    </source>
</reference>
<keyword evidence="4" id="KW-0788">Thiol protease</keyword>
<dbReference type="SMART" id="SM00645">
    <property type="entry name" value="Pept_C1"/>
    <property type="match status" value="1"/>
</dbReference>
<feature type="domain" description="Cathepsin propeptide inhibitor" evidence="6">
    <location>
        <begin position="46"/>
        <end position="101"/>
    </location>
</feature>
<evidence type="ECO:0000313" key="8">
    <source>
        <dbReference type="Proteomes" id="UP000292052"/>
    </source>
</evidence>
<name>A0A482VGP0_ASBVE</name>
<dbReference type="PANTHER" id="PTHR12411">
    <property type="entry name" value="CYSTEINE PROTEASE FAMILY C1-RELATED"/>
    <property type="match status" value="1"/>
</dbReference>
<dbReference type="CDD" id="cd02248">
    <property type="entry name" value="Peptidase_C1A"/>
    <property type="match status" value="1"/>
</dbReference>
<gene>
    <name evidence="7" type="ORF">BDFB_000058</name>
</gene>
<comment type="similarity">
    <text evidence="1">Belongs to the peptidase C1 family.</text>
</comment>
<evidence type="ECO:0000256" key="2">
    <source>
        <dbReference type="ARBA" id="ARBA00022670"/>
    </source>
</evidence>
<dbReference type="InterPro" id="IPR013128">
    <property type="entry name" value="Peptidase_C1A"/>
</dbReference>
<dbReference type="GO" id="GO:0006508">
    <property type="term" value="P:proteolysis"/>
    <property type="evidence" value="ECO:0007669"/>
    <property type="project" value="UniProtKB-KW"/>
</dbReference>
<dbReference type="GO" id="GO:0008234">
    <property type="term" value="F:cysteine-type peptidase activity"/>
    <property type="evidence" value="ECO:0007669"/>
    <property type="project" value="UniProtKB-KW"/>
</dbReference>
<feature type="domain" description="Peptidase C1A papain C-terminal" evidence="5">
    <location>
        <begin position="131"/>
        <end position="341"/>
    </location>
</feature>